<proteinExistence type="predicted"/>
<gene>
    <name evidence="1" type="ORF">DYB37_007884</name>
</gene>
<name>A0A418FN19_APHAT</name>
<dbReference type="VEuPathDB" id="FungiDB:H257_04874"/>
<evidence type="ECO:0000313" key="2">
    <source>
        <dbReference type="Proteomes" id="UP000285430"/>
    </source>
</evidence>
<feature type="non-terminal residue" evidence="1">
    <location>
        <position position="1"/>
    </location>
</feature>
<organism evidence="1 2">
    <name type="scientific">Aphanomyces astaci</name>
    <name type="common">Crayfish plague agent</name>
    <dbReference type="NCBI Taxonomy" id="112090"/>
    <lineage>
        <taxon>Eukaryota</taxon>
        <taxon>Sar</taxon>
        <taxon>Stramenopiles</taxon>
        <taxon>Oomycota</taxon>
        <taxon>Saprolegniomycetes</taxon>
        <taxon>Saprolegniales</taxon>
        <taxon>Verrucalvaceae</taxon>
        <taxon>Aphanomyces</taxon>
    </lineage>
</organism>
<dbReference type="SUPFAM" id="SSF51556">
    <property type="entry name" value="Metallo-dependent hydrolases"/>
    <property type="match status" value="1"/>
</dbReference>
<protein>
    <submittedName>
        <fullName evidence="1">Uncharacterized protein</fullName>
    </submittedName>
</protein>
<reference evidence="1 2" key="1">
    <citation type="submission" date="2018-08" db="EMBL/GenBank/DDBJ databases">
        <title>Aphanomyces genome sequencing and annotation.</title>
        <authorList>
            <person name="Minardi D."/>
            <person name="Oidtmann B."/>
            <person name="Van Der Giezen M."/>
            <person name="Studholme D.J."/>
        </authorList>
    </citation>
    <scope>NUCLEOTIDE SEQUENCE [LARGE SCALE GENOMIC DNA]</scope>
    <source>
        <strain evidence="1 2">Da</strain>
    </source>
</reference>
<evidence type="ECO:0000313" key="1">
    <source>
        <dbReference type="EMBL" id="RHZ32338.1"/>
    </source>
</evidence>
<dbReference type="InterPro" id="IPR032466">
    <property type="entry name" value="Metal_Hydrolase"/>
</dbReference>
<dbReference type="Proteomes" id="UP000285430">
    <property type="component" value="Unassembled WGS sequence"/>
</dbReference>
<comment type="caution">
    <text evidence="1">The sequence shown here is derived from an EMBL/GenBank/DDBJ whole genome shotgun (WGS) entry which is preliminary data.</text>
</comment>
<accession>A0A418FN19</accession>
<sequence>HLPHTLAGVTQYLESWVDILRPVYFMASVPATFALRESAAADPLAIQPDGAMLLQHVLLPLAQSRRLPVALKFGAILGTGFTAQHSDARVLDQLLYKWRHFRGVLTDVLVPLYTQLHRNGWPVTALAIDRDVGTLLGHGYEEFLHKQL</sequence>
<dbReference type="EMBL" id="QUTH01000916">
    <property type="protein sequence ID" value="RHZ32338.1"/>
    <property type="molecule type" value="Genomic_DNA"/>
</dbReference>
<dbReference type="AlphaFoldDB" id="A0A418FN19"/>